<keyword evidence="2" id="KW-1185">Reference proteome</keyword>
<name>A0ABR8T678_9BACL</name>
<dbReference type="Proteomes" id="UP000608071">
    <property type="component" value="Unassembled WGS sequence"/>
</dbReference>
<comment type="caution">
    <text evidence="1">The sequence shown here is derived from an EMBL/GenBank/DDBJ whole genome shotgun (WGS) entry which is preliminary data.</text>
</comment>
<organism evidence="1 2">
    <name type="scientific">Paenibacillus gallinarum</name>
    <dbReference type="NCBI Taxonomy" id="2762232"/>
    <lineage>
        <taxon>Bacteria</taxon>
        <taxon>Bacillati</taxon>
        <taxon>Bacillota</taxon>
        <taxon>Bacilli</taxon>
        <taxon>Bacillales</taxon>
        <taxon>Paenibacillaceae</taxon>
        <taxon>Paenibacillus</taxon>
    </lineage>
</organism>
<accession>A0ABR8T678</accession>
<evidence type="ECO:0000313" key="2">
    <source>
        <dbReference type="Proteomes" id="UP000608071"/>
    </source>
</evidence>
<protein>
    <submittedName>
        <fullName evidence="1">Uncharacterized protein</fullName>
    </submittedName>
</protein>
<sequence length="63" mass="6807">MPVLSFSCSPSQVMLNNPLHDDEAKRNHDAIFLHELLDGSEATRSGHDAAMPSLISHLNALGP</sequence>
<dbReference type="EMBL" id="JACSQL010000025">
    <property type="protein sequence ID" value="MBD7971272.1"/>
    <property type="molecule type" value="Genomic_DNA"/>
</dbReference>
<proteinExistence type="predicted"/>
<reference evidence="1 2" key="1">
    <citation type="submission" date="2020-08" db="EMBL/GenBank/DDBJ databases">
        <title>A Genomic Blueprint of the Chicken Gut Microbiome.</title>
        <authorList>
            <person name="Gilroy R."/>
            <person name="Ravi A."/>
            <person name="Getino M."/>
            <person name="Pursley I."/>
            <person name="Horton D.L."/>
            <person name="Alikhan N.-F."/>
            <person name="Baker D."/>
            <person name="Gharbi K."/>
            <person name="Hall N."/>
            <person name="Watson M."/>
            <person name="Adriaenssens E.M."/>
            <person name="Foster-Nyarko E."/>
            <person name="Jarju S."/>
            <person name="Secka A."/>
            <person name="Antonio M."/>
            <person name="Oren A."/>
            <person name="Chaudhuri R."/>
            <person name="La Ragione R.M."/>
            <person name="Hildebrand F."/>
            <person name="Pallen M.J."/>
        </authorList>
    </citation>
    <scope>NUCLEOTIDE SEQUENCE [LARGE SCALE GENOMIC DNA]</scope>
    <source>
        <strain evidence="1 2">Sa2BVA9</strain>
    </source>
</reference>
<evidence type="ECO:0000313" key="1">
    <source>
        <dbReference type="EMBL" id="MBD7971272.1"/>
    </source>
</evidence>
<gene>
    <name evidence="1" type="ORF">H9647_24720</name>
</gene>